<evidence type="ECO:0000313" key="2">
    <source>
        <dbReference type="EMBL" id="MBP2620377.1"/>
    </source>
</evidence>
<comment type="caution">
    <text evidence="2">The sequence shown here is derived from an EMBL/GenBank/DDBJ whole genome shotgun (WGS) entry which is preliminary data.</text>
</comment>
<accession>A0ABS5AUY0</accession>
<protein>
    <submittedName>
        <fullName evidence="2">Uncharacterized protein</fullName>
    </submittedName>
</protein>
<gene>
    <name evidence="2" type="ORF">DHL47_03315</name>
</gene>
<organism evidence="2 3">
    <name type="scientific">Streptococcus panodentis</name>
    <dbReference type="NCBI Taxonomy" id="1581472"/>
    <lineage>
        <taxon>Bacteria</taxon>
        <taxon>Bacillati</taxon>
        <taxon>Bacillota</taxon>
        <taxon>Bacilli</taxon>
        <taxon>Lactobacillales</taxon>
        <taxon>Streptococcaceae</taxon>
        <taxon>Streptococcus</taxon>
    </lineage>
</organism>
<dbReference type="RefSeq" id="WP_209550881.1">
    <property type="nucleotide sequence ID" value="NZ_QFAY01000005.1"/>
</dbReference>
<proteinExistence type="predicted"/>
<feature type="region of interest" description="Disordered" evidence="1">
    <location>
        <begin position="31"/>
        <end position="52"/>
    </location>
</feature>
<feature type="compositionally biased region" description="Basic and acidic residues" evidence="1">
    <location>
        <begin position="31"/>
        <end position="41"/>
    </location>
</feature>
<keyword evidence="3" id="KW-1185">Reference proteome</keyword>
<sequence>MEERPNSRQEAIKENFKTVLGLAFHPLFEKPDRGQEEDKAIAKNPRQGGRFWDRRPRTAEAAAVCDSFATERMMFNSKI</sequence>
<evidence type="ECO:0000256" key="1">
    <source>
        <dbReference type="SAM" id="MobiDB-lite"/>
    </source>
</evidence>
<name>A0ABS5AUY0_9STRE</name>
<reference evidence="2 3" key="1">
    <citation type="submission" date="2018-05" db="EMBL/GenBank/DDBJ databases">
        <title>Draft genome sequence of Streptococcus panodentis CCUG 70867T.</title>
        <authorList>
            <person name="Salva-Serra F."/>
            <person name="Mendez V."/>
            <person name="Jaen-Luchoro D."/>
            <person name="Gonzales-Siles L."/>
            <person name="Karlsson R."/>
            <person name="Engstrom-Jakobsson H."/>
            <person name="Busquets A."/>
            <person name="Gomila M."/>
            <person name="Pineiro-Iglesias B."/>
            <person name="Bennasar-Figueras A."/>
            <person name="Seeger M."/>
            <person name="Moore E."/>
        </authorList>
    </citation>
    <scope>NUCLEOTIDE SEQUENCE [LARGE SCALE GENOMIC DNA]</scope>
    <source>
        <strain evidence="2 3">CCUG 70867</strain>
    </source>
</reference>
<dbReference type="Proteomes" id="UP001519349">
    <property type="component" value="Unassembled WGS sequence"/>
</dbReference>
<dbReference type="EMBL" id="QFAY01000005">
    <property type="protein sequence ID" value="MBP2620377.1"/>
    <property type="molecule type" value="Genomic_DNA"/>
</dbReference>
<evidence type="ECO:0000313" key="3">
    <source>
        <dbReference type="Proteomes" id="UP001519349"/>
    </source>
</evidence>